<dbReference type="GeneID" id="5739742"/>
<dbReference type="RefSeq" id="XP_001712276.1">
    <property type="nucleotide sequence ID" value="XM_001712224.1"/>
</dbReference>
<organism evidence="1 2">
    <name type="scientific">Hemiselmis andersenii</name>
    <name type="common">Cryptophyte alga</name>
    <dbReference type="NCBI Taxonomy" id="464988"/>
    <lineage>
        <taxon>Eukaryota</taxon>
        <taxon>Cryptophyceae</taxon>
        <taxon>Cryptomonadales</taxon>
        <taxon>Hemiselmidaceae</taxon>
        <taxon>Hemiselmis</taxon>
    </lineage>
</organism>
<reference evidence="1 2" key="1">
    <citation type="journal article" date="2007" name="Proc. Natl. Acad. Sci. U.S.A.">
        <title>Nucleomorph genome of Hemiselmis andersenii reveals complete intron loss and compaction as a driver of protein structure and function.</title>
        <authorList>
            <person name="Lane C.E."/>
            <person name="van den Heuvel K."/>
            <person name="Kozera C."/>
            <person name="Curtis B.A."/>
            <person name="Parsons B.J."/>
            <person name="Bowman S."/>
            <person name="Archibald J.M."/>
        </authorList>
    </citation>
    <scope>NUCLEOTIDE SEQUENCE [LARGE SCALE GENOMIC DNA]</scope>
    <source>
        <strain evidence="1 2">CCMP644</strain>
    </source>
</reference>
<accession>A9BKB8</accession>
<evidence type="ECO:0000313" key="1">
    <source>
        <dbReference type="EMBL" id="ABW97951.1"/>
    </source>
</evidence>
<name>A9BKB8_HEMAN</name>
<proteinExistence type="predicted"/>
<protein>
    <submittedName>
        <fullName evidence="1">Uncharacterized protein</fullName>
    </submittedName>
</protein>
<dbReference type="EMBL" id="CP000881">
    <property type="protein sequence ID" value="ABW97951.1"/>
    <property type="molecule type" value="Genomic_DNA"/>
</dbReference>
<geneLocation type="nucleomorph" evidence="1"/>
<evidence type="ECO:0000313" key="2">
    <source>
        <dbReference type="Proteomes" id="UP000243127"/>
    </source>
</evidence>
<dbReference type="AlphaFoldDB" id="A9BKB8"/>
<sequence length="173" mass="21238">MKKLKEDSCEMCFLLSRKFFSCPIKKFFLEKSIRCILGFKDKHFYFRWIYQFLKDFSFLSKAGTKIKKKRKKGKLIKLIYKNFENKIELSKEKYFPIWKISDIRQENFWGMLLKLKIKKKKTLNELLSYYFFQGKKTFLELIIFFSKKKKNFFSIKKKKVFMLTALCTSVRFF</sequence>
<dbReference type="Proteomes" id="UP000243127">
    <property type="component" value="Nucleomorph 1"/>
</dbReference>
<keyword evidence="1" id="KW-0542">Nucleomorph</keyword>
<gene>
    <name evidence="1" type="ORF">HAN_1g111</name>
</gene>